<dbReference type="PATRIC" id="fig|1397.4.peg.703"/>
<evidence type="ECO:0000256" key="1">
    <source>
        <dbReference type="ARBA" id="ARBA00006464"/>
    </source>
</evidence>
<gene>
    <name evidence="4" type="ORF">ABW02_12950</name>
</gene>
<accession>A0A0J1IJ64</accession>
<feature type="transmembrane region" description="Helical" evidence="2">
    <location>
        <begin position="33"/>
        <end position="57"/>
    </location>
</feature>
<keyword evidence="5" id="KW-1185">Reference proteome</keyword>
<dbReference type="GO" id="GO:0016780">
    <property type="term" value="F:phosphotransferase activity, for other substituted phosphate groups"/>
    <property type="evidence" value="ECO:0007669"/>
    <property type="project" value="TreeGrafter"/>
</dbReference>
<reference evidence="4 5" key="1">
    <citation type="submission" date="2015-05" db="EMBL/GenBank/DDBJ databases">
        <title>Whole genome sequence and identification of bacterial endophytes from Costus igneus.</title>
        <authorList>
            <person name="Lee Y.P."/>
            <person name="Gan H.M."/>
            <person name="Eng W."/>
            <person name="Wheatley M.S."/>
            <person name="Caraballo A."/>
            <person name="Polter S."/>
            <person name="Savka M.A."/>
            <person name="Hudson A.O."/>
        </authorList>
    </citation>
    <scope>NUCLEOTIDE SEQUENCE [LARGE SCALE GENOMIC DNA]</scope>
    <source>
        <strain evidence="4 5">RIT379</strain>
    </source>
</reference>
<dbReference type="PANTHER" id="PTHR30576">
    <property type="entry name" value="COLANIC BIOSYNTHESIS UDP-GLUCOSE LIPID CARRIER TRANSFERASE"/>
    <property type="match status" value="1"/>
</dbReference>
<dbReference type="Proteomes" id="UP000036045">
    <property type="component" value="Unassembled WGS sequence"/>
</dbReference>
<sequence length="225" mass="25937">MSLGEKTLVRELNARTEEVLIKEQKAYLLFKRVFDILCAIIGLLILSVLFFIIGFLIKLEDKQGSIFFKQTRIGKDGKPFEMYKFRSMVSNAEDLKASLMDKNEATGPVFKIKDDPRVTRVGKFIRKTSIDELPQLINVLKGEMSLVGPRPSLPQEVAAYSSYERQRLKIVPGITCYWQVGGRSNLSFSEWVELDLKYIRERNLFIDFKLIIKTFFVLFGSKDAF</sequence>
<name>A0A0J1IJ64_NIACI</name>
<evidence type="ECO:0000256" key="2">
    <source>
        <dbReference type="SAM" id="Phobius"/>
    </source>
</evidence>
<evidence type="ECO:0000313" key="5">
    <source>
        <dbReference type="Proteomes" id="UP000036045"/>
    </source>
</evidence>
<comment type="caution">
    <text evidence="4">The sequence shown here is derived from an EMBL/GenBank/DDBJ whole genome shotgun (WGS) entry which is preliminary data.</text>
</comment>
<dbReference type="OrthoDB" id="9808602at2"/>
<feature type="domain" description="Bacterial sugar transferase" evidence="3">
    <location>
        <begin position="31"/>
        <end position="219"/>
    </location>
</feature>
<keyword evidence="2" id="KW-1133">Transmembrane helix</keyword>
<keyword evidence="2" id="KW-0472">Membrane</keyword>
<dbReference type="InterPro" id="IPR003362">
    <property type="entry name" value="Bact_transf"/>
</dbReference>
<dbReference type="Pfam" id="PF02397">
    <property type="entry name" value="Bac_transf"/>
    <property type="match status" value="1"/>
</dbReference>
<protein>
    <submittedName>
        <fullName evidence="4">Multidrug MFS transporter</fullName>
    </submittedName>
</protein>
<keyword evidence="2" id="KW-0812">Transmembrane</keyword>
<dbReference type="AlphaFoldDB" id="A0A0J1IJ64"/>
<evidence type="ECO:0000313" key="4">
    <source>
        <dbReference type="EMBL" id="KLV25991.1"/>
    </source>
</evidence>
<evidence type="ECO:0000259" key="3">
    <source>
        <dbReference type="Pfam" id="PF02397"/>
    </source>
</evidence>
<organism evidence="4 5">
    <name type="scientific">Niallia circulans</name>
    <name type="common">Bacillus circulans</name>
    <dbReference type="NCBI Taxonomy" id="1397"/>
    <lineage>
        <taxon>Bacteria</taxon>
        <taxon>Bacillati</taxon>
        <taxon>Bacillota</taxon>
        <taxon>Bacilli</taxon>
        <taxon>Bacillales</taxon>
        <taxon>Bacillaceae</taxon>
        <taxon>Niallia</taxon>
    </lineage>
</organism>
<comment type="similarity">
    <text evidence="1">Belongs to the bacterial sugar transferase family.</text>
</comment>
<dbReference type="EMBL" id="LDPH01000011">
    <property type="protein sequence ID" value="KLV25991.1"/>
    <property type="molecule type" value="Genomic_DNA"/>
</dbReference>
<proteinExistence type="inferred from homology"/>
<dbReference type="PANTHER" id="PTHR30576:SF10">
    <property type="entry name" value="SLL5057 PROTEIN"/>
    <property type="match status" value="1"/>
</dbReference>